<dbReference type="Proteomes" id="UP000197768">
    <property type="component" value="Unassembled WGS sequence"/>
</dbReference>
<dbReference type="AlphaFoldDB" id="A0A246GNF8"/>
<evidence type="ECO:0000313" key="5">
    <source>
        <dbReference type="EMBL" id="OWP85278.1"/>
    </source>
</evidence>
<evidence type="ECO:0000259" key="3">
    <source>
        <dbReference type="Pfam" id="PF00589"/>
    </source>
</evidence>
<accession>A0A246GNF8</accession>
<evidence type="ECO:0000256" key="2">
    <source>
        <dbReference type="ARBA" id="ARBA00023172"/>
    </source>
</evidence>
<evidence type="ECO:0000313" key="6">
    <source>
        <dbReference type="Proteomes" id="UP000197768"/>
    </source>
</evidence>
<dbReference type="GO" id="GO:0006310">
    <property type="term" value="P:DNA recombination"/>
    <property type="evidence" value="ECO:0007669"/>
    <property type="project" value="UniProtKB-KW"/>
</dbReference>
<dbReference type="Pfam" id="PF13102">
    <property type="entry name" value="Phage_int_SAM_5"/>
    <property type="match status" value="1"/>
</dbReference>
<organism evidence="5 6">
    <name type="scientific">Flavobacterium davisii</name>
    <dbReference type="NCBI Taxonomy" id="2906077"/>
    <lineage>
        <taxon>Bacteria</taxon>
        <taxon>Pseudomonadati</taxon>
        <taxon>Bacteroidota</taxon>
        <taxon>Flavobacteriia</taxon>
        <taxon>Flavobacteriales</taxon>
        <taxon>Flavobacteriaceae</taxon>
        <taxon>Flavobacterium</taxon>
    </lineage>
</organism>
<dbReference type="GO" id="GO:0015074">
    <property type="term" value="P:DNA integration"/>
    <property type="evidence" value="ECO:0007669"/>
    <property type="project" value="InterPro"/>
</dbReference>
<dbReference type="InterPro" id="IPR002104">
    <property type="entry name" value="Integrase_catalytic"/>
</dbReference>
<keyword evidence="1" id="KW-0238">DNA-binding</keyword>
<evidence type="ECO:0000256" key="1">
    <source>
        <dbReference type="ARBA" id="ARBA00023125"/>
    </source>
</evidence>
<feature type="domain" description="Phage integrase SAM-like" evidence="4">
    <location>
        <begin position="111"/>
        <end position="204"/>
    </location>
</feature>
<protein>
    <submittedName>
        <fullName evidence="5">Integrase</fullName>
    </submittedName>
</protein>
<evidence type="ECO:0000259" key="4">
    <source>
        <dbReference type="Pfam" id="PF13102"/>
    </source>
</evidence>
<dbReference type="SUPFAM" id="SSF56349">
    <property type="entry name" value="DNA breaking-rejoining enzymes"/>
    <property type="match status" value="1"/>
</dbReference>
<dbReference type="EMBL" id="MTCZ01000003">
    <property type="protein sequence ID" value="OWP85278.1"/>
    <property type="molecule type" value="Genomic_DNA"/>
</dbReference>
<sequence length="434" mass="50275">MATIKFLLQSKSENSQIYIRLSAGRDLYLKKKTGFSIDFKNWSDKTNFPKQNIDENKALLSKLKKLENFVFDKHNLDMSKDVLIDSNWLGNCINECFNRVIQTDNTIFVNYIQFLIDSAPTKETRGGKIGLSKGTIKNYNMFKGIIEEYQKSIKKKIQFKDINKAFTEKFKLWLLNEKGYTVNYAGKQFEFIKTVCLDARKNEIDVTAYSITLKAFREQDNDRYIHTLSLDELDMIYNTEMPTEHLKEVKKWILIGCYIGQRGGDLLNLKPENIRVNAKGVYIDLIQQKTSKNVTIGVVKDYVLDILLNDFPKQVSLNKINTYISKVCEIAKINEVVKGYIIDKNGKRKQTNLPKYEFITSHSLRRSFATNFYKKIPTPILIGITGHSTESMFLKYINQRADKDGNADMFMSFFEQLNKDKTPELKVLKSGTNN</sequence>
<dbReference type="InterPro" id="IPR025269">
    <property type="entry name" value="SAM-like_dom"/>
</dbReference>
<reference evidence="5 6" key="1">
    <citation type="journal article" date="2017" name="Infect. Genet. Evol.">
        <title>Comparative genome analysis of fish pathogen Flavobacterium columnare reveals extensive sequence diversity within the species.</title>
        <authorList>
            <person name="Kayansamruaj P."/>
            <person name="Dong H.T."/>
            <person name="Hirono I."/>
            <person name="Kondo H."/>
            <person name="Senapin S."/>
            <person name="Rodkhum C."/>
        </authorList>
    </citation>
    <scope>NUCLEOTIDE SEQUENCE [LARGE SCALE GENOMIC DNA]</scope>
    <source>
        <strain evidence="5 6">1215</strain>
    </source>
</reference>
<dbReference type="Gene3D" id="1.10.150.130">
    <property type="match status" value="1"/>
</dbReference>
<name>A0A246GNF8_9FLAO</name>
<feature type="domain" description="Tyr recombinase" evidence="3">
    <location>
        <begin position="232"/>
        <end position="400"/>
    </location>
</feature>
<dbReference type="Gene3D" id="1.10.443.10">
    <property type="entry name" value="Intergrase catalytic core"/>
    <property type="match status" value="1"/>
</dbReference>
<proteinExistence type="predicted"/>
<dbReference type="GO" id="GO:0003677">
    <property type="term" value="F:DNA binding"/>
    <property type="evidence" value="ECO:0007669"/>
    <property type="project" value="UniProtKB-KW"/>
</dbReference>
<dbReference type="InterPro" id="IPR011010">
    <property type="entry name" value="DNA_brk_join_enz"/>
</dbReference>
<dbReference type="RefSeq" id="WP_088390062.1">
    <property type="nucleotide sequence ID" value="NZ_MTCZ01000003.1"/>
</dbReference>
<dbReference type="InterPro" id="IPR013762">
    <property type="entry name" value="Integrase-like_cat_sf"/>
</dbReference>
<keyword evidence="2" id="KW-0233">DNA recombination</keyword>
<gene>
    <name evidence="5" type="ORF">BWK59_00630</name>
</gene>
<comment type="caution">
    <text evidence="5">The sequence shown here is derived from an EMBL/GenBank/DDBJ whole genome shotgun (WGS) entry which is preliminary data.</text>
</comment>
<dbReference type="Pfam" id="PF00589">
    <property type="entry name" value="Phage_integrase"/>
    <property type="match status" value="1"/>
</dbReference>
<dbReference type="InterPro" id="IPR010998">
    <property type="entry name" value="Integrase_recombinase_N"/>
</dbReference>